<evidence type="ECO:0000313" key="20">
    <source>
        <dbReference type="EMBL" id="RGZ96859.1"/>
    </source>
</evidence>
<dbReference type="Proteomes" id="UP000284152">
    <property type="component" value="Unassembled WGS sequence"/>
</dbReference>
<evidence type="ECO:0000313" key="17">
    <source>
        <dbReference type="EMBL" id="RGS65506.1"/>
    </source>
</evidence>
<dbReference type="Proteomes" id="UP000283652">
    <property type="component" value="Unassembled WGS sequence"/>
</dbReference>
<evidence type="ECO:0000313" key="38">
    <source>
        <dbReference type="Proteomes" id="UP000284152"/>
    </source>
</evidence>
<dbReference type="Proteomes" id="UP000260664">
    <property type="component" value="Unassembled WGS sequence"/>
</dbReference>
<organism evidence="12 32">
    <name type="scientific">Dorea formicigenerans</name>
    <dbReference type="NCBI Taxonomy" id="39486"/>
    <lineage>
        <taxon>Bacteria</taxon>
        <taxon>Bacillati</taxon>
        <taxon>Bacillota</taxon>
        <taxon>Clostridia</taxon>
        <taxon>Lachnospirales</taxon>
        <taxon>Lachnospiraceae</taxon>
        <taxon>Dorea</taxon>
    </lineage>
</organism>
<dbReference type="Proteomes" id="UP000283630">
    <property type="component" value="Unassembled WGS sequence"/>
</dbReference>
<evidence type="ECO:0000256" key="1">
    <source>
        <dbReference type="ARBA" id="ARBA00004496"/>
    </source>
</evidence>
<evidence type="ECO:0000313" key="23">
    <source>
        <dbReference type="EMBL" id="RHC02366.1"/>
    </source>
</evidence>
<comment type="subcellular location">
    <subcellularLocation>
        <location evidence="1 9">Cytoplasm</location>
    </subcellularLocation>
</comment>
<dbReference type="EMBL" id="QSGQ01000019">
    <property type="protein sequence ID" value="RHB34173.1"/>
    <property type="molecule type" value="Genomic_DNA"/>
</dbReference>
<evidence type="ECO:0000256" key="8">
    <source>
        <dbReference type="ARBA" id="ARBA00048810"/>
    </source>
</evidence>
<dbReference type="EMBL" id="QSRA01000023">
    <property type="protein sequence ID" value="RGK80093.1"/>
    <property type="molecule type" value="Genomic_DNA"/>
</dbReference>
<dbReference type="Proteomes" id="UP000261208">
    <property type="component" value="Unassembled WGS sequence"/>
</dbReference>
<evidence type="ECO:0000313" key="29">
    <source>
        <dbReference type="Proteomes" id="UP000260664"/>
    </source>
</evidence>
<dbReference type="HAMAP" id="MF_00494">
    <property type="entry name" value="Transaldolase_3b"/>
    <property type="match status" value="1"/>
</dbReference>
<evidence type="ECO:0000313" key="31">
    <source>
        <dbReference type="Proteomes" id="UP000261055"/>
    </source>
</evidence>
<dbReference type="InterPro" id="IPR022999">
    <property type="entry name" value="Transaldolase_3B"/>
</dbReference>
<evidence type="ECO:0000313" key="16">
    <source>
        <dbReference type="EMBL" id="RGR54708.1"/>
    </source>
</evidence>
<dbReference type="EMBL" id="QSOI01000025">
    <property type="protein sequence ID" value="RGI80960.1"/>
    <property type="molecule type" value="Genomic_DNA"/>
</dbReference>
<evidence type="ECO:0000313" key="36">
    <source>
        <dbReference type="Proteomes" id="UP000283630"/>
    </source>
</evidence>
<dbReference type="Proteomes" id="UP000283325">
    <property type="component" value="Unassembled WGS sequence"/>
</dbReference>
<comment type="similarity">
    <text evidence="3 9">Belongs to the transaldolase family. Type 3B subfamily.</text>
</comment>
<evidence type="ECO:0000313" key="14">
    <source>
        <dbReference type="EMBL" id="RGN92150.1"/>
    </source>
</evidence>
<dbReference type="InterPro" id="IPR013785">
    <property type="entry name" value="Aldolase_TIM"/>
</dbReference>
<reference evidence="29 30" key="1">
    <citation type="submission" date="2018-08" db="EMBL/GenBank/DDBJ databases">
        <title>A genome reference for cultivated species of the human gut microbiota.</title>
        <authorList>
            <person name="Zou Y."/>
            <person name="Xue W."/>
            <person name="Luo G."/>
        </authorList>
    </citation>
    <scope>NUCLEOTIDE SEQUENCE [LARGE SCALE GENOMIC DNA]</scope>
    <source>
        <strain evidence="19 34">AF12-11</strain>
        <strain evidence="18 36">AF19-4AC</strain>
        <strain evidence="17 45">AF21-25</strain>
        <strain evidence="16 37">AF25-11</strain>
        <strain evidence="27 43">AF31-13BH</strain>
        <strain evidence="26 35">AF36-1BH</strain>
        <strain evidence="25 38">AF42-21</strain>
        <strain evidence="24 44">AM23-7AC</strain>
        <strain evidence="23 39">AM37-5</strain>
        <strain evidence="22 40">AM40-15AC</strain>
        <strain evidence="21 42">AM42-8</strain>
        <strain evidence="20 41">AM46-16</strain>
        <strain evidence="15 31">OM02-12</strain>
        <strain evidence="14 30">OM03-2</strain>
        <strain evidence="13 33">TF09-3</strain>
        <strain evidence="12 32">TF11-11</strain>
        <strain evidence="11 29">TM09-19AC</strain>
    </source>
</reference>
<dbReference type="Proteomes" id="UP000580130">
    <property type="component" value="Unassembled WGS sequence"/>
</dbReference>
<evidence type="ECO:0000313" key="22">
    <source>
        <dbReference type="EMBL" id="RHB34173.1"/>
    </source>
</evidence>
<dbReference type="NCBIfam" id="TIGR00875">
    <property type="entry name" value="fsa_talC_mipB"/>
    <property type="match status" value="1"/>
</dbReference>
<dbReference type="RefSeq" id="WP_005335290.1">
    <property type="nucleotide sequence ID" value="NZ_AP031430.1"/>
</dbReference>
<dbReference type="InterPro" id="IPR001585">
    <property type="entry name" value="TAL/FSA"/>
</dbReference>
<protein>
    <recommendedName>
        <fullName evidence="9">Probable transaldolase</fullName>
        <ecNumber evidence="9">2.2.1.2</ecNumber>
    </recommendedName>
</protein>
<evidence type="ECO:0000313" key="46">
    <source>
        <dbReference type="Proteomes" id="UP000358366"/>
    </source>
</evidence>
<evidence type="ECO:0000313" key="33">
    <source>
        <dbReference type="Proteomes" id="UP000261324"/>
    </source>
</evidence>
<evidence type="ECO:0000313" key="11">
    <source>
        <dbReference type="EMBL" id="RGI80960.1"/>
    </source>
</evidence>
<dbReference type="Proteomes" id="UP000284742">
    <property type="component" value="Unassembled WGS sequence"/>
</dbReference>
<evidence type="ECO:0000256" key="3">
    <source>
        <dbReference type="ARBA" id="ARBA00005740"/>
    </source>
</evidence>
<evidence type="ECO:0000313" key="28">
    <source>
        <dbReference type="EMBL" id="VUX11968.1"/>
    </source>
</evidence>
<accession>A0A3E4MG86</accession>
<dbReference type="PANTHER" id="PTHR10683:SF36">
    <property type="entry name" value="TRANSALDOLASE"/>
    <property type="match status" value="1"/>
</dbReference>
<dbReference type="InterPro" id="IPR004731">
    <property type="entry name" value="Transaldolase_3B/F6P_aldolase"/>
</dbReference>
<reference evidence="10 47" key="3">
    <citation type="submission" date="2020-04" db="EMBL/GenBank/DDBJ databases">
        <authorList>
            <person name="Hitch T.C.A."/>
            <person name="Wylensek D."/>
            <person name="Clavel T."/>
        </authorList>
    </citation>
    <scope>NUCLEOTIDE SEQUENCE [LARGE SCALE GENOMIC DNA]</scope>
    <source>
        <strain evidence="10 47">BSM-383-APC-5F</strain>
    </source>
</reference>
<dbReference type="EMBL" id="QSVQ01000029">
    <property type="protein sequence ID" value="RGO46673.1"/>
    <property type="molecule type" value="Genomic_DNA"/>
</dbReference>
<dbReference type="GO" id="GO:0005975">
    <property type="term" value="P:carbohydrate metabolic process"/>
    <property type="evidence" value="ECO:0007669"/>
    <property type="project" value="InterPro"/>
</dbReference>
<dbReference type="FunFam" id="3.20.20.70:FF:000018">
    <property type="entry name" value="Probable transaldolase"/>
    <property type="match status" value="1"/>
</dbReference>
<evidence type="ECO:0000313" key="35">
    <source>
        <dbReference type="Proteomes" id="UP000283325"/>
    </source>
</evidence>
<evidence type="ECO:0000313" key="26">
    <source>
        <dbReference type="EMBL" id="RHL84794.1"/>
    </source>
</evidence>
<evidence type="ECO:0000313" key="13">
    <source>
        <dbReference type="EMBL" id="RGK80093.1"/>
    </source>
</evidence>
<evidence type="ECO:0000313" key="34">
    <source>
        <dbReference type="Proteomes" id="UP000266376"/>
    </source>
</evidence>
<evidence type="ECO:0000313" key="47">
    <source>
        <dbReference type="Proteomes" id="UP000580130"/>
    </source>
</evidence>
<dbReference type="Proteomes" id="UP000284883">
    <property type="component" value="Unassembled WGS sequence"/>
</dbReference>
<evidence type="ECO:0000256" key="5">
    <source>
        <dbReference type="ARBA" id="ARBA00022679"/>
    </source>
</evidence>
<evidence type="ECO:0000313" key="41">
    <source>
        <dbReference type="Proteomes" id="UP000284962"/>
    </source>
</evidence>
<evidence type="ECO:0000256" key="2">
    <source>
        <dbReference type="ARBA" id="ARBA00004857"/>
    </source>
</evidence>
<evidence type="ECO:0000313" key="27">
    <source>
        <dbReference type="EMBL" id="RHN12852.1"/>
    </source>
</evidence>
<dbReference type="EMBL" id="QRPD01000017">
    <property type="protein sequence ID" value="RHL84794.1"/>
    <property type="molecule type" value="Genomic_DNA"/>
</dbReference>
<reference evidence="28 46" key="2">
    <citation type="submission" date="2019-07" db="EMBL/GenBank/DDBJ databases">
        <authorList>
            <person name="Hibberd C M."/>
            <person name="Gehrig L. J."/>
            <person name="Chang H.-W."/>
            <person name="Venkatesh S."/>
        </authorList>
    </citation>
    <scope>NUCLEOTIDE SEQUENCE [LARGE SCALE GENOMIC DNA]</scope>
    <source>
        <strain evidence="28">Dorea_formicigenerans_SSTS_Bg7063</strain>
    </source>
</reference>
<keyword evidence="4 9" id="KW-0963">Cytoplasm</keyword>
<evidence type="ECO:0000256" key="9">
    <source>
        <dbReference type="HAMAP-Rule" id="MF_00494"/>
    </source>
</evidence>
<dbReference type="Proteomes" id="UP000261055">
    <property type="component" value="Unassembled WGS sequence"/>
</dbReference>
<comment type="catalytic activity">
    <reaction evidence="8 9">
        <text>D-sedoheptulose 7-phosphate + D-glyceraldehyde 3-phosphate = D-erythrose 4-phosphate + beta-D-fructose 6-phosphate</text>
        <dbReference type="Rhea" id="RHEA:17053"/>
        <dbReference type="ChEBI" id="CHEBI:16897"/>
        <dbReference type="ChEBI" id="CHEBI:57483"/>
        <dbReference type="ChEBI" id="CHEBI:57634"/>
        <dbReference type="ChEBI" id="CHEBI:59776"/>
        <dbReference type="EC" id="2.2.1.2"/>
    </reaction>
</comment>
<dbReference type="GO" id="GO:0004801">
    <property type="term" value="F:transaldolase activity"/>
    <property type="evidence" value="ECO:0007669"/>
    <property type="project" value="UniProtKB-UniRule"/>
</dbReference>
<evidence type="ECO:0000313" key="19">
    <source>
        <dbReference type="EMBL" id="RGW51106.1"/>
    </source>
</evidence>
<name>A0A3E4MG86_9FIRM</name>
<dbReference type="EMBL" id="QSAJ01000034">
    <property type="protein sequence ID" value="RGW51106.1"/>
    <property type="molecule type" value="Genomic_DNA"/>
</dbReference>
<dbReference type="Proteomes" id="UP000261324">
    <property type="component" value="Unassembled WGS sequence"/>
</dbReference>
<dbReference type="GO" id="GO:0005737">
    <property type="term" value="C:cytoplasm"/>
    <property type="evidence" value="ECO:0007669"/>
    <property type="project" value="UniProtKB-SubCell"/>
</dbReference>
<proteinExistence type="inferred from homology"/>
<dbReference type="Proteomes" id="UP000285666">
    <property type="component" value="Unassembled WGS sequence"/>
</dbReference>
<dbReference type="GO" id="GO:0016832">
    <property type="term" value="F:aldehyde-lyase activity"/>
    <property type="evidence" value="ECO:0007669"/>
    <property type="project" value="InterPro"/>
</dbReference>
<keyword evidence="5 9" id="KW-0808">Transferase</keyword>
<evidence type="ECO:0000313" key="32">
    <source>
        <dbReference type="Proteomes" id="UP000261208"/>
    </source>
</evidence>
<evidence type="ECO:0000313" key="43">
    <source>
        <dbReference type="Proteomes" id="UP000285652"/>
    </source>
</evidence>
<dbReference type="EMBL" id="QSVB01000004">
    <property type="protein sequence ID" value="RGN92150.1"/>
    <property type="molecule type" value="Genomic_DNA"/>
</dbReference>
<dbReference type="AlphaFoldDB" id="A0A3E4MG86"/>
<evidence type="ECO:0000313" key="40">
    <source>
        <dbReference type="Proteomes" id="UP000284883"/>
    </source>
</evidence>
<dbReference type="GO" id="GO:0006098">
    <property type="term" value="P:pentose-phosphate shunt"/>
    <property type="evidence" value="ECO:0007669"/>
    <property type="project" value="UniProtKB-UniRule"/>
</dbReference>
<dbReference type="EMBL" id="QRUK01000040">
    <property type="protein sequence ID" value="RGR54708.1"/>
    <property type="molecule type" value="Genomic_DNA"/>
</dbReference>
<keyword evidence="31" id="KW-1185">Reference proteome</keyword>
<dbReference type="EMBL" id="QRHN01000026">
    <property type="protein sequence ID" value="RHF76061.1"/>
    <property type="molecule type" value="Genomic_DNA"/>
</dbReference>
<evidence type="ECO:0000313" key="42">
    <source>
        <dbReference type="Proteomes" id="UP000285642"/>
    </source>
</evidence>
<evidence type="ECO:0000256" key="6">
    <source>
        <dbReference type="ARBA" id="ARBA00023126"/>
    </source>
</evidence>
<dbReference type="Proteomes" id="UP000260841">
    <property type="component" value="Unassembled WGS sequence"/>
</dbReference>
<evidence type="ECO:0000313" key="45">
    <source>
        <dbReference type="Proteomes" id="UP000285981"/>
    </source>
</evidence>
<comment type="pathway">
    <text evidence="2 9">Carbohydrate degradation; pentose phosphate pathway; D-glyceraldehyde 3-phosphate and beta-D-fructose 6-phosphate from D-ribose 5-phosphate and D-xylulose 5-phosphate (non-oxidative stage): step 2/3.</text>
</comment>
<dbReference type="EMBL" id="QSEW01000028">
    <property type="protein sequence ID" value="RGZ96859.1"/>
    <property type="molecule type" value="Genomic_DNA"/>
</dbReference>
<dbReference type="EMBL" id="QSHK01000021">
    <property type="protein sequence ID" value="RHC02366.1"/>
    <property type="molecule type" value="Genomic_DNA"/>
</dbReference>
<dbReference type="PROSITE" id="PS01054">
    <property type="entry name" value="TRANSALDOLASE_1"/>
    <property type="match status" value="1"/>
</dbReference>
<evidence type="ECO:0000313" key="15">
    <source>
        <dbReference type="EMBL" id="RGO46673.1"/>
    </source>
</evidence>
<dbReference type="CDD" id="cd00956">
    <property type="entry name" value="Transaldolase_FSA"/>
    <property type="match status" value="1"/>
</dbReference>
<evidence type="ECO:0000313" key="30">
    <source>
        <dbReference type="Proteomes" id="UP000260841"/>
    </source>
</evidence>
<keyword evidence="7 9" id="KW-0704">Schiff base</keyword>
<evidence type="ECO:0000256" key="4">
    <source>
        <dbReference type="ARBA" id="ARBA00022490"/>
    </source>
</evidence>
<evidence type="ECO:0000313" key="25">
    <source>
        <dbReference type="EMBL" id="RHK65044.1"/>
    </source>
</evidence>
<sequence>MKFFIDTAKVEDIKKANDMGVICGVTTNPSLIAKEGRVFEEVIAEIASIVDGPISGEVKATTVDAEGMIEEGRAIAKIHPNMVVKIPMTVEGLKAVKVLTAEGIKTNVTLVFSANQALLAARAGATYVSPFLGRLDDISTRGTDLIAEIAEMFAVAGIETEIIAASVRNPMHVTECALAGADIATVPYKVIEQMTHHPLTDQGIAKFQADYKAVFGE</sequence>
<dbReference type="EMBL" id="CABHNI010000033">
    <property type="protein sequence ID" value="VUX11968.1"/>
    <property type="molecule type" value="Genomic_DNA"/>
</dbReference>
<dbReference type="Proteomes" id="UP000284962">
    <property type="component" value="Unassembled WGS sequence"/>
</dbReference>
<gene>
    <name evidence="12" type="primary">fsa</name>
    <name evidence="9 28" type="synonym">tal</name>
    <name evidence="28" type="ORF">DFSSTS7063_01922</name>
    <name evidence="25" type="ORF">DW054_05050</name>
    <name evidence="24" type="ORF">DW658_14275</name>
    <name evidence="23" type="ORF">DW860_16165</name>
    <name evidence="22" type="ORF">DW885_15020</name>
    <name evidence="21" type="ORF">DW924_16025</name>
    <name evidence="20" type="ORF">DW957_15055</name>
    <name evidence="19" type="ORF">DWV67_12400</name>
    <name evidence="18" type="ORF">DWX53_16165</name>
    <name evidence="17" type="ORF">DWX78_15450</name>
    <name evidence="16" type="ORF">DWY33_14600</name>
    <name evidence="27" type="ORF">DWZ24_15645</name>
    <name evidence="26" type="ORF">DWZ98_15060</name>
    <name evidence="15" type="ORF">DXB12_15845</name>
    <name evidence="14" type="ORF">DXB36_05905</name>
    <name evidence="13" type="ORF">DXC93_13835</name>
    <name evidence="12" type="ORF">DXD10_05880</name>
    <name evidence="11" type="ORF">DXD84_13780</name>
    <name evidence="10" type="ORF">HF855_12180</name>
</gene>
<dbReference type="Pfam" id="PF00923">
    <property type="entry name" value="TAL_FSA"/>
    <property type="match status" value="1"/>
</dbReference>
<dbReference type="EMBL" id="QSQQ01000006">
    <property type="protein sequence ID" value="RGK48838.1"/>
    <property type="molecule type" value="Genomic_DNA"/>
</dbReference>
<dbReference type="EMBL" id="QRNS01000005">
    <property type="protein sequence ID" value="RHK65044.1"/>
    <property type="molecule type" value="Genomic_DNA"/>
</dbReference>
<keyword evidence="6 9" id="KW-0570">Pentose shunt</keyword>
<dbReference type="InterPro" id="IPR033919">
    <property type="entry name" value="TSA/FSA_arc/bac"/>
</dbReference>
<evidence type="ECO:0000313" key="39">
    <source>
        <dbReference type="Proteomes" id="UP000284742"/>
    </source>
</evidence>
<dbReference type="EMBL" id="QRWH01000028">
    <property type="protein sequence ID" value="RGT06126.1"/>
    <property type="molecule type" value="Genomic_DNA"/>
</dbReference>
<dbReference type="EMBL" id="QRVU01000150">
    <property type="protein sequence ID" value="RGS65506.1"/>
    <property type="molecule type" value="Genomic_DNA"/>
</dbReference>
<dbReference type="Proteomes" id="UP000285652">
    <property type="component" value="Unassembled WGS sequence"/>
</dbReference>
<dbReference type="PROSITE" id="PS00958">
    <property type="entry name" value="TRANSALDOLASE_2"/>
    <property type="match status" value="1"/>
</dbReference>
<dbReference type="Proteomes" id="UP000358366">
    <property type="component" value="Unassembled WGS sequence"/>
</dbReference>
<evidence type="ECO:0000313" key="21">
    <source>
        <dbReference type="EMBL" id="RHA64997.1"/>
    </source>
</evidence>
<dbReference type="Proteomes" id="UP000285642">
    <property type="component" value="Unassembled WGS sequence"/>
</dbReference>
<dbReference type="EMBL" id="JABAFX010000038">
    <property type="protein sequence ID" value="NME58141.1"/>
    <property type="molecule type" value="Genomic_DNA"/>
</dbReference>
<dbReference type="InterPro" id="IPR018225">
    <property type="entry name" value="Transaldolase_AS"/>
</dbReference>
<dbReference type="SUPFAM" id="SSF51569">
    <property type="entry name" value="Aldolase"/>
    <property type="match status" value="1"/>
</dbReference>
<dbReference type="PANTHER" id="PTHR10683">
    <property type="entry name" value="TRANSALDOLASE"/>
    <property type="match status" value="1"/>
</dbReference>
<evidence type="ECO:0000313" key="37">
    <source>
        <dbReference type="Proteomes" id="UP000283652"/>
    </source>
</evidence>
<dbReference type="EMBL" id="QSFS01000033">
    <property type="protein sequence ID" value="RHA64997.1"/>
    <property type="molecule type" value="Genomic_DNA"/>
</dbReference>
<dbReference type="Proteomes" id="UP000266376">
    <property type="component" value="Unassembled WGS sequence"/>
</dbReference>
<evidence type="ECO:0000313" key="24">
    <source>
        <dbReference type="EMBL" id="RHF76061.1"/>
    </source>
</evidence>
<evidence type="ECO:0000313" key="12">
    <source>
        <dbReference type="EMBL" id="RGK48838.1"/>
    </source>
</evidence>
<dbReference type="EC" id="2.2.1.2" evidence="9"/>
<comment type="function">
    <text evidence="9">Transaldolase is important for the balance of metabolites in the pentose-phosphate pathway.</text>
</comment>
<dbReference type="GeneID" id="92865620"/>
<dbReference type="Gene3D" id="3.20.20.70">
    <property type="entry name" value="Aldolase class I"/>
    <property type="match status" value="1"/>
</dbReference>
<feature type="active site" description="Schiff-base intermediate with substrate" evidence="9">
    <location>
        <position position="85"/>
    </location>
</feature>
<evidence type="ECO:0000313" key="10">
    <source>
        <dbReference type="EMBL" id="NME58141.1"/>
    </source>
</evidence>
<dbReference type="UniPathway" id="UPA00115">
    <property type="reaction ID" value="UER00414"/>
</dbReference>
<dbReference type="Proteomes" id="UP000285981">
    <property type="component" value="Unassembled WGS sequence"/>
</dbReference>
<evidence type="ECO:0000256" key="7">
    <source>
        <dbReference type="ARBA" id="ARBA00023270"/>
    </source>
</evidence>
<evidence type="ECO:0000313" key="44">
    <source>
        <dbReference type="Proteomes" id="UP000285666"/>
    </source>
</evidence>
<evidence type="ECO:0000313" key="18">
    <source>
        <dbReference type="EMBL" id="RGT06126.1"/>
    </source>
</evidence>
<dbReference type="EMBL" id="QRQQ01000022">
    <property type="protein sequence ID" value="RHN12852.1"/>
    <property type="molecule type" value="Genomic_DNA"/>
</dbReference>